<name>A0A326UQ67_THEHA</name>
<dbReference type="Pfam" id="PF05974">
    <property type="entry name" value="DUF892"/>
    <property type="match status" value="1"/>
</dbReference>
<gene>
    <name evidence="1" type="ORF">EI42_01779</name>
</gene>
<dbReference type="EMBL" id="QKUF01000004">
    <property type="protein sequence ID" value="PZW32687.1"/>
    <property type="molecule type" value="Genomic_DNA"/>
</dbReference>
<dbReference type="Gene3D" id="1.20.1260.10">
    <property type="match status" value="1"/>
</dbReference>
<sequence length="163" mass="18088">MVGKDLLISWLNDAYGMENALIQVLEHQVKDAKDYPQEQIKIQEHLEQTRQHAQMVKECVESLGGSTSAMKTGMAKLFGQMQAVSTGAARDEMVKNALADCAAEHFEIASYSALIEAAQAAGEPQVAQVCQRILRDEEEMARWLQQNLPAVVQQTMTQVVKAR</sequence>
<reference evidence="1 2" key="1">
    <citation type="submission" date="2018-06" db="EMBL/GenBank/DDBJ databases">
        <title>Genomic Encyclopedia of Archaeal and Bacterial Type Strains, Phase II (KMG-II): from individual species to whole genera.</title>
        <authorList>
            <person name="Goeker M."/>
        </authorList>
    </citation>
    <scope>NUCLEOTIDE SEQUENCE [LARGE SCALE GENOMIC DNA]</scope>
    <source>
        <strain evidence="1 2">ATCC BAA-1881</strain>
    </source>
</reference>
<dbReference type="Proteomes" id="UP000248806">
    <property type="component" value="Unassembled WGS sequence"/>
</dbReference>
<dbReference type="InterPro" id="IPR012347">
    <property type="entry name" value="Ferritin-like"/>
</dbReference>
<dbReference type="PANTHER" id="PTHR30565">
    <property type="entry name" value="PROTEIN YCIF"/>
    <property type="match status" value="1"/>
</dbReference>
<keyword evidence="2" id="KW-1185">Reference proteome</keyword>
<dbReference type="PANTHER" id="PTHR30565:SF9">
    <property type="entry name" value="PROTEIN YCIF"/>
    <property type="match status" value="1"/>
</dbReference>
<dbReference type="InterPro" id="IPR009078">
    <property type="entry name" value="Ferritin-like_SF"/>
</dbReference>
<dbReference type="SUPFAM" id="SSF47240">
    <property type="entry name" value="Ferritin-like"/>
    <property type="match status" value="1"/>
</dbReference>
<dbReference type="InterPro" id="IPR010287">
    <property type="entry name" value="DUF892_YciF-like"/>
</dbReference>
<dbReference type="AlphaFoldDB" id="A0A326UQ67"/>
<dbReference type="InterPro" id="IPR047114">
    <property type="entry name" value="YciF"/>
</dbReference>
<organism evidence="1 2">
    <name type="scientific">Thermosporothrix hazakensis</name>
    <dbReference type="NCBI Taxonomy" id="644383"/>
    <lineage>
        <taxon>Bacteria</taxon>
        <taxon>Bacillati</taxon>
        <taxon>Chloroflexota</taxon>
        <taxon>Ktedonobacteria</taxon>
        <taxon>Ktedonobacterales</taxon>
        <taxon>Thermosporotrichaceae</taxon>
        <taxon>Thermosporothrix</taxon>
    </lineage>
</organism>
<evidence type="ECO:0000313" key="2">
    <source>
        <dbReference type="Proteomes" id="UP000248806"/>
    </source>
</evidence>
<dbReference type="OrthoDB" id="9797741at2"/>
<comment type="caution">
    <text evidence="1">The sequence shown here is derived from an EMBL/GenBank/DDBJ whole genome shotgun (WGS) entry which is preliminary data.</text>
</comment>
<evidence type="ECO:0000313" key="1">
    <source>
        <dbReference type="EMBL" id="PZW32687.1"/>
    </source>
</evidence>
<protein>
    <submittedName>
        <fullName evidence="1">Ferritin-like metal-binding protein YciE</fullName>
    </submittedName>
</protein>
<proteinExistence type="predicted"/>
<dbReference type="RefSeq" id="WP_111320960.1">
    <property type="nucleotide sequence ID" value="NZ_BIFX01000002.1"/>
</dbReference>
<accession>A0A326UQ67</accession>